<proteinExistence type="predicted"/>
<feature type="region of interest" description="Disordered" evidence="1">
    <location>
        <begin position="57"/>
        <end position="77"/>
    </location>
</feature>
<evidence type="ECO:0000313" key="2">
    <source>
        <dbReference type="EMBL" id="APW59249.1"/>
    </source>
</evidence>
<dbReference type="AlphaFoldDB" id="A0A1U7CJZ4"/>
<accession>A0A1U7CJZ4</accession>
<dbReference type="STRING" id="1387353.BSF38_00665"/>
<dbReference type="Proteomes" id="UP000186309">
    <property type="component" value="Chromosome"/>
</dbReference>
<dbReference type="RefSeq" id="WP_076343456.1">
    <property type="nucleotide sequence ID" value="NZ_CP019082.1"/>
</dbReference>
<evidence type="ECO:0000256" key="1">
    <source>
        <dbReference type="SAM" id="MobiDB-lite"/>
    </source>
</evidence>
<reference evidence="3" key="1">
    <citation type="submission" date="2016-12" db="EMBL/GenBank/DDBJ databases">
        <title>Comparative genomics of four Isosphaeraceae planctomycetes: a common pool of plasmids and glycoside hydrolase genes.</title>
        <authorList>
            <person name="Ivanova A."/>
        </authorList>
    </citation>
    <scope>NUCLEOTIDE SEQUENCE [LARGE SCALE GENOMIC DNA]</scope>
    <source>
        <strain evidence="3">PX4</strain>
    </source>
</reference>
<name>A0A1U7CJZ4_9BACT</name>
<gene>
    <name evidence="2" type="ORF">BSF38_00665</name>
</gene>
<dbReference type="EMBL" id="CP019082">
    <property type="protein sequence ID" value="APW59249.1"/>
    <property type="molecule type" value="Genomic_DNA"/>
</dbReference>
<evidence type="ECO:0000313" key="3">
    <source>
        <dbReference type="Proteomes" id="UP000186309"/>
    </source>
</evidence>
<dbReference type="OrthoDB" id="490326at2"/>
<organism evidence="2 3">
    <name type="scientific">Paludisphaera borealis</name>
    <dbReference type="NCBI Taxonomy" id="1387353"/>
    <lineage>
        <taxon>Bacteria</taxon>
        <taxon>Pseudomonadati</taxon>
        <taxon>Planctomycetota</taxon>
        <taxon>Planctomycetia</taxon>
        <taxon>Isosphaerales</taxon>
        <taxon>Isosphaeraceae</taxon>
        <taxon>Paludisphaera</taxon>
    </lineage>
</organism>
<protein>
    <submittedName>
        <fullName evidence="2">Uncharacterized protein</fullName>
    </submittedName>
</protein>
<keyword evidence="3" id="KW-1185">Reference proteome</keyword>
<sequence length="77" mass="8512">MSDKPKVDIARIFAEVTPIEEALEEAARAAAIQHKRAGLPLVVWKNGKVAYIPAEAINDDGTVRDEDEPDEDDEPDR</sequence>
<feature type="compositionally biased region" description="Acidic residues" evidence="1">
    <location>
        <begin position="65"/>
        <end position="77"/>
    </location>
</feature>
<dbReference type="KEGG" id="pbor:BSF38_00665"/>